<evidence type="ECO:0000313" key="2">
    <source>
        <dbReference type="EMBL" id="MBR7745778.1"/>
    </source>
</evidence>
<name>A0A941I0Y2_9BURK</name>
<organism evidence="2 3">
    <name type="scientific">Undibacterium baiyunense</name>
    <dbReference type="NCBI Taxonomy" id="2828731"/>
    <lineage>
        <taxon>Bacteria</taxon>
        <taxon>Pseudomonadati</taxon>
        <taxon>Pseudomonadota</taxon>
        <taxon>Betaproteobacteria</taxon>
        <taxon>Burkholderiales</taxon>
        <taxon>Oxalobacteraceae</taxon>
        <taxon>Undibacterium</taxon>
    </lineage>
</organism>
<accession>A0A941I0Y2</accession>
<dbReference type="InterPro" id="IPR040704">
    <property type="entry name" value="HEPN_AbiU2"/>
</dbReference>
<sequence length="239" mass="27657">MSIELQKLKAHSEHLLDGFLGLRERYAMLEPMLFNMSVIEKKGKGVMGRGFIAIKNNLFLFCCQDIAKLSLDKYDTSPSIKRIVEKLQEDRLLATLEEEFSVWYVEPPSEEKDPMVLDLLKRMDEKAQLERRRAFNELVLRLNENWRKLENKPALDSFKKIRNKASAHLDVNLVNGIFQPLDIGSLGVKWKDIGETIAEMQEIIEQIGLIVRNASFSWDSLDRNLEKASKGFWESEDVV</sequence>
<dbReference type="AlphaFoldDB" id="A0A941I0Y2"/>
<reference evidence="2 3" key="1">
    <citation type="submission" date="2021-04" db="EMBL/GenBank/DDBJ databases">
        <title>novel species isolated from subtropical streams in China.</title>
        <authorList>
            <person name="Lu H."/>
        </authorList>
    </citation>
    <scope>NUCLEOTIDE SEQUENCE [LARGE SCALE GENOMIC DNA]</scope>
    <source>
        <strain evidence="2 3">BYS107W</strain>
    </source>
</reference>
<feature type="domain" description="HEPN AbiU2-like" evidence="1">
    <location>
        <begin position="6"/>
        <end position="230"/>
    </location>
</feature>
<keyword evidence="3" id="KW-1185">Reference proteome</keyword>
<evidence type="ECO:0000259" key="1">
    <source>
        <dbReference type="Pfam" id="PF18734"/>
    </source>
</evidence>
<gene>
    <name evidence="2" type="ORF">KDM92_04245</name>
</gene>
<dbReference type="Pfam" id="PF18734">
    <property type="entry name" value="HEPN_AbiU2"/>
    <property type="match status" value="1"/>
</dbReference>
<evidence type="ECO:0000313" key="3">
    <source>
        <dbReference type="Proteomes" id="UP000680158"/>
    </source>
</evidence>
<dbReference type="Proteomes" id="UP000680158">
    <property type="component" value="Unassembled WGS sequence"/>
</dbReference>
<protein>
    <recommendedName>
        <fullName evidence="1">HEPN AbiU2-like domain-containing protein</fullName>
    </recommendedName>
</protein>
<dbReference type="EMBL" id="JAGSPM010000002">
    <property type="protein sequence ID" value="MBR7745778.1"/>
    <property type="molecule type" value="Genomic_DNA"/>
</dbReference>
<proteinExistence type="predicted"/>
<dbReference type="RefSeq" id="WP_212683150.1">
    <property type="nucleotide sequence ID" value="NZ_JAGSPM010000002.1"/>
</dbReference>
<comment type="caution">
    <text evidence="2">The sequence shown here is derived from an EMBL/GenBank/DDBJ whole genome shotgun (WGS) entry which is preliminary data.</text>
</comment>